<evidence type="ECO:0000256" key="13">
    <source>
        <dbReference type="ARBA" id="ARBA00049247"/>
    </source>
</evidence>
<evidence type="ECO:0000256" key="4">
    <source>
        <dbReference type="ARBA" id="ARBA00012033"/>
    </source>
</evidence>
<dbReference type="EC" id="1.3.8.7" evidence="4"/>
<dbReference type="InterPro" id="IPR050741">
    <property type="entry name" value="Acyl-CoA_dehydrogenase"/>
</dbReference>
<evidence type="ECO:0000256" key="7">
    <source>
        <dbReference type="ARBA" id="ARBA00022630"/>
    </source>
</evidence>
<evidence type="ECO:0000259" key="16">
    <source>
        <dbReference type="Pfam" id="PF02770"/>
    </source>
</evidence>
<comment type="catalytic activity">
    <reaction evidence="12">
        <text>a medium-chain 2,3-saturated fatty acyl-CoA + oxidized [electron-transfer flavoprotein] + H(+) = a medium-chain (2E)-enoyl-CoA + reduced [electron-transfer flavoprotein]</text>
        <dbReference type="Rhea" id="RHEA:14477"/>
        <dbReference type="Rhea" id="RHEA-COMP:10685"/>
        <dbReference type="Rhea" id="RHEA-COMP:10686"/>
        <dbReference type="ChEBI" id="CHEBI:15378"/>
        <dbReference type="ChEBI" id="CHEBI:57692"/>
        <dbReference type="ChEBI" id="CHEBI:58307"/>
        <dbReference type="ChEBI" id="CHEBI:83723"/>
        <dbReference type="ChEBI" id="CHEBI:83726"/>
        <dbReference type="EC" id="1.3.8.7"/>
    </reaction>
</comment>
<evidence type="ECO:0000256" key="12">
    <source>
        <dbReference type="ARBA" id="ARBA00047882"/>
    </source>
</evidence>
<keyword evidence="14" id="KW-1133">Transmembrane helix</keyword>
<dbReference type="GO" id="GO:0050660">
    <property type="term" value="F:flavin adenine dinucleotide binding"/>
    <property type="evidence" value="ECO:0007669"/>
    <property type="project" value="InterPro"/>
</dbReference>
<evidence type="ECO:0000256" key="5">
    <source>
        <dbReference type="ARBA" id="ARBA00012040"/>
    </source>
</evidence>
<feature type="domain" description="Acyl-CoA dehydrogenase C-terminal bacterial-type" evidence="18">
    <location>
        <begin position="520"/>
        <end position="803"/>
    </location>
</feature>
<accession>A0A7U6JIC4</accession>
<dbReference type="NCBIfam" id="NF007000">
    <property type="entry name" value="PRK09463.1"/>
    <property type="match status" value="1"/>
</dbReference>
<evidence type="ECO:0000256" key="8">
    <source>
        <dbReference type="ARBA" id="ARBA00022827"/>
    </source>
</evidence>
<evidence type="ECO:0000259" key="15">
    <source>
        <dbReference type="Pfam" id="PF00441"/>
    </source>
</evidence>
<dbReference type="Pfam" id="PF02770">
    <property type="entry name" value="Acyl-CoA_dh_M"/>
    <property type="match status" value="1"/>
</dbReference>
<dbReference type="GO" id="GO:0033539">
    <property type="term" value="P:fatty acid beta-oxidation using acyl-CoA dehydrogenase"/>
    <property type="evidence" value="ECO:0007669"/>
    <property type="project" value="InterPro"/>
</dbReference>
<dbReference type="GO" id="GO:0004466">
    <property type="term" value="F:long-chain fatty acyl-CoA dehydrogenase activity"/>
    <property type="evidence" value="ECO:0007669"/>
    <property type="project" value="UniProtKB-EC"/>
</dbReference>
<dbReference type="Gene3D" id="1.20.140.10">
    <property type="entry name" value="Butyryl-CoA Dehydrogenase, subunit A, domain 3"/>
    <property type="match status" value="1"/>
</dbReference>
<dbReference type="PANTHER" id="PTHR48083">
    <property type="entry name" value="MEDIUM-CHAIN SPECIFIC ACYL-COA DEHYDROGENASE, MITOCHONDRIAL-RELATED"/>
    <property type="match status" value="1"/>
</dbReference>
<dbReference type="InterPro" id="IPR046373">
    <property type="entry name" value="Acyl-CoA_Oxase/DH_mid-dom_sf"/>
</dbReference>
<dbReference type="Pfam" id="PF00441">
    <property type="entry name" value="Acyl-CoA_dh_1"/>
    <property type="match status" value="1"/>
</dbReference>
<proteinExistence type="inferred from homology"/>
<evidence type="ECO:0000256" key="3">
    <source>
        <dbReference type="ARBA" id="ARBA00009347"/>
    </source>
</evidence>
<dbReference type="Pfam" id="PF09317">
    <property type="entry name" value="ACDH_C"/>
    <property type="match status" value="1"/>
</dbReference>
<dbReference type="FunFam" id="2.40.110.10:FF:000010">
    <property type="entry name" value="Acyl-CoA dehydrogenase"/>
    <property type="match status" value="1"/>
</dbReference>
<dbReference type="Gene3D" id="1.10.540.10">
    <property type="entry name" value="Acyl-CoA dehydrogenase/oxidase, N-terminal domain"/>
    <property type="match status" value="1"/>
</dbReference>
<dbReference type="Pfam" id="PF02771">
    <property type="entry name" value="Acyl-CoA_dh_N"/>
    <property type="match status" value="1"/>
</dbReference>
<evidence type="ECO:0000313" key="20">
    <source>
        <dbReference type="Proteomes" id="UP000031631"/>
    </source>
</evidence>
<keyword evidence="20" id="KW-1185">Reference proteome</keyword>
<dbReference type="InterPro" id="IPR036250">
    <property type="entry name" value="AcylCo_DH-like_C"/>
</dbReference>
<evidence type="ECO:0000256" key="6">
    <source>
        <dbReference type="ARBA" id="ARBA00020144"/>
    </source>
</evidence>
<evidence type="ECO:0000256" key="1">
    <source>
        <dbReference type="ARBA" id="ARBA00001974"/>
    </source>
</evidence>
<feature type="domain" description="Acyl-CoA dehydrogenase/oxidase N-terminal" evidence="17">
    <location>
        <begin position="148"/>
        <end position="238"/>
    </location>
</feature>
<feature type="domain" description="Acyl-CoA oxidase/dehydrogenase middle" evidence="16">
    <location>
        <begin position="243"/>
        <end position="333"/>
    </location>
</feature>
<gene>
    <name evidence="19" type="ORF">TBH_C1746</name>
</gene>
<keyword evidence="14" id="KW-0812">Transmembrane</keyword>
<evidence type="ECO:0000259" key="18">
    <source>
        <dbReference type="Pfam" id="PF09317"/>
    </source>
</evidence>
<dbReference type="NCBIfam" id="NF009586">
    <property type="entry name" value="PRK13026.1"/>
    <property type="match status" value="1"/>
</dbReference>
<keyword evidence="14" id="KW-0472">Membrane</keyword>
<keyword evidence="8" id="KW-0274">FAD</keyword>
<evidence type="ECO:0000259" key="17">
    <source>
        <dbReference type="Pfam" id="PF02771"/>
    </source>
</evidence>
<comment type="pathway">
    <text evidence="2">Lipid metabolism; fatty acid beta-oxidation.</text>
</comment>
<feature type="domain" description="Acyl-CoA dehydrogenase/oxidase C-terminal" evidence="15">
    <location>
        <begin position="366"/>
        <end position="513"/>
    </location>
</feature>
<sequence>MIMGTIAFIATLAAIWYLAYQGAGATLWVSLLLGSLITVTLGTDIRWFISTPLWILATTLVLLLGVPRLRRKYITARLLKQFRKVMPPMSDTEREALEAGSVWWDAELFSGRPDWDKLLSQPHTHLSEPEQAFLDGPVEILCRMLDDWKITHEDQDLPPEVWDYLRQERFFGLIIPEEYGGLGFSAQAHSDVVIKISSRSIVAAVTVMVPNSLGPGKLLLHYGTPAQQKHYLPRLARGREIPCFALTGPEAGSDAGALPDTGVVCYGQWQGQQVLGVRLNWEKRYITLGPVATLIGLAFKLHDPDHLLGDEEERGITLALIPRNTPGVTIGARHIPLDIPFQNGPNRGKNVFIPMDQLIGGEKYIGKGWRMLVEALAEGRGISLPALAVGAGKICSRHTGAYAAVRQQFNMPIGRFEGIEEALARIAGMTYQMDAARCLTLGALDIGEKPSVISAIIKYHLTEGYRQIINDAMDIQAGSGICLGPSNLIGRTYQALPIAVTVEGANILTRSMIIFGQGAMRCHPWILKEFNAARNPDKAHALADFDHALFGHVGFLLGNVARSLFLGLTRGRFSHTPVRGPSARYYQQLNWMSAAFALAADTAMMTLGGSLKRKERLSARLGDVLSEMYLVSAALKRFNDDDSPVADLPLLRWSCERSFYRMQESLRLLMSNLPFRPLGWILRAVLFPSGLPWTEPDDRLSHQAAQTLLHPSATRNRLTAGIFTSTDDRFREGVIEEAFEQAEKVAAIEKTLRNARRAGAIAGGDRQSQARDALDKGLISEQDLQALEQMRMLRRRVIAVDSFEHYGKQYLLHEDNHNPHEAVQS</sequence>
<dbReference type="Proteomes" id="UP000031631">
    <property type="component" value="Chromosome"/>
</dbReference>
<dbReference type="InterPro" id="IPR015396">
    <property type="entry name" value="FadE_C"/>
</dbReference>
<keyword evidence="10 19" id="KW-0560">Oxidoreductase</keyword>
<keyword evidence="11" id="KW-0443">Lipid metabolism</keyword>
<dbReference type="GO" id="GO:0005737">
    <property type="term" value="C:cytoplasm"/>
    <property type="evidence" value="ECO:0007669"/>
    <property type="project" value="TreeGrafter"/>
</dbReference>
<evidence type="ECO:0000256" key="9">
    <source>
        <dbReference type="ARBA" id="ARBA00022832"/>
    </source>
</evidence>
<comment type="similarity">
    <text evidence="3">Belongs to the acyl-CoA dehydrogenase family.</text>
</comment>
<dbReference type="EMBL" id="AP012273">
    <property type="protein sequence ID" value="BAO44663.1"/>
    <property type="molecule type" value="Genomic_DNA"/>
</dbReference>
<name>A0A7U6JIC4_9GAMM</name>
<evidence type="ECO:0000256" key="2">
    <source>
        <dbReference type="ARBA" id="ARBA00005005"/>
    </source>
</evidence>
<comment type="catalytic activity">
    <reaction evidence="13">
        <text>a long-chain 2,3-saturated fatty acyl-CoA + oxidized [electron-transfer flavoprotein] + H(+) = a long-chain (2E)-enoyl-CoA + reduced [electron-transfer flavoprotein]</text>
        <dbReference type="Rhea" id="RHEA:17721"/>
        <dbReference type="Rhea" id="RHEA-COMP:10685"/>
        <dbReference type="Rhea" id="RHEA-COMP:10686"/>
        <dbReference type="ChEBI" id="CHEBI:15378"/>
        <dbReference type="ChEBI" id="CHEBI:57692"/>
        <dbReference type="ChEBI" id="CHEBI:58307"/>
        <dbReference type="ChEBI" id="CHEBI:83721"/>
        <dbReference type="ChEBI" id="CHEBI:83727"/>
        <dbReference type="EC" id="1.3.8.8"/>
    </reaction>
</comment>
<dbReference type="InterPro" id="IPR013786">
    <property type="entry name" value="AcylCoA_DH/ox_N"/>
</dbReference>
<reference evidence="19 20" key="1">
    <citation type="journal article" date="2014" name="PLoS ONE">
        <title>Physiological and genomic features of a novel sulfur-oxidizing gammaproteobacterium belonging to a previously uncultivated symbiotic lineage isolated from a hydrothermal vent.</title>
        <authorList>
            <person name="Nunoura T."/>
            <person name="Takaki Y."/>
            <person name="Kazama H."/>
            <person name="Kakuta J."/>
            <person name="Shimamura S."/>
            <person name="Makita H."/>
            <person name="Hirai M."/>
            <person name="Miyazaki M."/>
            <person name="Takai K."/>
        </authorList>
    </citation>
    <scope>NUCLEOTIDE SEQUENCE [LARGE SCALE GENOMIC DNA]</scope>
    <source>
        <strain evidence="19 20">Hiromi1</strain>
    </source>
</reference>
<dbReference type="UniPathway" id="UPA00659"/>
<dbReference type="SUPFAM" id="SSF47203">
    <property type="entry name" value="Acyl-CoA dehydrogenase C-terminal domain-like"/>
    <property type="match status" value="1"/>
</dbReference>
<dbReference type="GO" id="GO:0070991">
    <property type="term" value="F:medium-chain fatty acyl-CoA dehydrogenase activity"/>
    <property type="evidence" value="ECO:0007669"/>
    <property type="project" value="UniProtKB-EC"/>
</dbReference>
<evidence type="ECO:0000313" key="19">
    <source>
        <dbReference type="EMBL" id="BAO44663.1"/>
    </source>
</evidence>
<organism evidence="19 20">
    <name type="scientific">Thiolapillus brandeum</name>
    <dbReference type="NCBI Taxonomy" id="1076588"/>
    <lineage>
        <taxon>Bacteria</taxon>
        <taxon>Pseudomonadati</taxon>
        <taxon>Pseudomonadota</taxon>
        <taxon>Gammaproteobacteria</taxon>
        <taxon>Chromatiales</taxon>
        <taxon>Sedimenticolaceae</taxon>
        <taxon>Thiolapillus</taxon>
    </lineage>
</organism>
<evidence type="ECO:0000256" key="14">
    <source>
        <dbReference type="SAM" id="Phobius"/>
    </source>
</evidence>
<dbReference type="FunFam" id="1.10.540.10:FF:000004">
    <property type="entry name" value="Acyl-CoA dehydrogenase"/>
    <property type="match status" value="1"/>
</dbReference>
<dbReference type="InterPro" id="IPR006091">
    <property type="entry name" value="Acyl-CoA_Oxase/DH_mid-dom"/>
</dbReference>
<dbReference type="InterPro" id="IPR009100">
    <property type="entry name" value="AcylCoA_DH/oxidase_NM_dom_sf"/>
</dbReference>
<dbReference type="FunFam" id="1.20.140.10:FF:000009">
    <property type="entry name" value="Acyl-CoA dehydrogenase"/>
    <property type="match status" value="1"/>
</dbReference>
<feature type="transmembrane region" description="Helical" evidence="14">
    <location>
        <begin position="45"/>
        <end position="66"/>
    </location>
</feature>
<evidence type="ECO:0000256" key="11">
    <source>
        <dbReference type="ARBA" id="ARBA00023098"/>
    </source>
</evidence>
<comment type="cofactor">
    <cofactor evidence="1">
        <name>FAD</name>
        <dbReference type="ChEBI" id="CHEBI:57692"/>
    </cofactor>
</comment>
<dbReference type="InterPro" id="IPR009075">
    <property type="entry name" value="AcylCo_DH/oxidase_C"/>
</dbReference>
<dbReference type="InterPro" id="IPR037069">
    <property type="entry name" value="AcylCoA_DH/ox_N_sf"/>
</dbReference>
<dbReference type="EC" id="1.3.8.8" evidence="5"/>
<keyword evidence="7" id="KW-0285">Flavoprotein</keyword>
<dbReference type="SUPFAM" id="SSF56645">
    <property type="entry name" value="Acyl-CoA dehydrogenase NM domain-like"/>
    <property type="match status" value="1"/>
</dbReference>
<keyword evidence="9" id="KW-0276">Fatty acid metabolism</keyword>
<dbReference type="KEGG" id="tbn:TBH_C1746"/>
<dbReference type="AlphaFoldDB" id="A0A7U6JIC4"/>
<evidence type="ECO:0000256" key="10">
    <source>
        <dbReference type="ARBA" id="ARBA00023002"/>
    </source>
</evidence>
<protein>
    <recommendedName>
        <fullName evidence="6">Acyl-coenzyme A dehydrogenase</fullName>
        <ecNumber evidence="4">1.3.8.7</ecNumber>
        <ecNumber evidence="5">1.3.8.8</ecNumber>
    </recommendedName>
</protein>
<dbReference type="PANTHER" id="PTHR48083:SF33">
    <property type="entry name" value="ACYL-COENZYME A DEHYDROGENASE"/>
    <property type="match status" value="1"/>
</dbReference>
<dbReference type="Gene3D" id="2.40.110.10">
    <property type="entry name" value="Butyryl-CoA Dehydrogenase, subunit A, domain 2"/>
    <property type="match status" value="1"/>
</dbReference>